<dbReference type="GO" id="GO:0000287">
    <property type="term" value="F:magnesium ion binding"/>
    <property type="evidence" value="ECO:0007669"/>
    <property type="project" value="TreeGrafter"/>
</dbReference>
<accession>A0A4R2RQR9</accession>
<dbReference type="InterPro" id="IPR036412">
    <property type="entry name" value="HAD-like_sf"/>
</dbReference>
<dbReference type="AlphaFoldDB" id="A0A4R2RQR9"/>
<sequence>MIQFFVTDLDNTLLNDQKEINPQDQLALEKLMAAGVKICLASGRSDHEIFSVMSHLEAKYHRISQNGAYVRTPEGVTLRSTVFEGDLAKRIYESAEEKNLFGFIATEDRILVTNRNHPSIPQIEEGLKIQFEEHPGALHEIGQQLQPSKLCYFGTEDQLHDLQSHIQHHFPNEVDSYISDVHCVDLMPKHVSKGTALAYLLDHLQIQPDSVACAGDSYNDISMFELIPHSFVMKHANPEVKAHAKREIQSVSEAVEWILQYNKTCKI</sequence>
<dbReference type="SFLD" id="SFLDG01140">
    <property type="entry name" value="C2.B:_Phosphomannomutase_and_P"/>
    <property type="match status" value="1"/>
</dbReference>
<dbReference type="Pfam" id="PF08282">
    <property type="entry name" value="Hydrolase_3"/>
    <property type="match status" value="1"/>
</dbReference>
<dbReference type="GO" id="GO:0005829">
    <property type="term" value="C:cytosol"/>
    <property type="evidence" value="ECO:0007669"/>
    <property type="project" value="TreeGrafter"/>
</dbReference>
<dbReference type="InterPro" id="IPR000150">
    <property type="entry name" value="Cof"/>
</dbReference>
<reference evidence="1 2" key="1">
    <citation type="submission" date="2019-03" db="EMBL/GenBank/DDBJ databases">
        <title>Genomic Encyclopedia of Type Strains, Phase IV (KMG-IV): sequencing the most valuable type-strain genomes for metagenomic binning, comparative biology and taxonomic classification.</title>
        <authorList>
            <person name="Goeker M."/>
        </authorList>
    </citation>
    <scope>NUCLEOTIDE SEQUENCE [LARGE SCALE GENOMIC DNA]</scope>
    <source>
        <strain evidence="1 2">DSM 46831</strain>
    </source>
</reference>
<dbReference type="Gene3D" id="3.40.50.1000">
    <property type="entry name" value="HAD superfamily/HAD-like"/>
    <property type="match status" value="1"/>
</dbReference>
<proteinExistence type="predicted"/>
<evidence type="ECO:0000313" key="2">
    <source>
        <dbReference type="Proteomes" id="UP000294746"/>
    </source>
</evidence>
<protein>
    <recommendedName>
        <fullName evidence="3">Cof subfamily protein (Haloacid dehalogenase superfamily)/HAD superfamily hydrolase (TIGR01484 family)</fullName>
    </recommendedName>
</protein>
<dbReference type="EMBL" id="SLXV01000032">
    <property type="protein sequence ID" value="TCP65534.1"/>
    <property type="molecule type" value="Genomic_DNA"/>
</dbReference>
<dbReference type="InterPro" id="IPR023214">
    <property type="entry name" value="HAD_sf"/>
</dbReference>
<comment type="caution">
    <text evidence="1">The sequence shown here is derived from an EMBL/GenBank/DDBJ whole genome shotgun (WGS) entry which is preliminary data.</text>
</comment>
<gene>
    <name evidence="1" type="ORF">EDD57_13212</name>
</gene>
<keyword evidence="2" id="KW-1185">Reference proteome</keyword>
<evidence type="ECO:0008006" key="3">
    <source>
        <dbReference type="Google" id="ProtNLM"/>
    </source>
</evidence>
<organism evidence="1 2">
    <name type="scientific">Baia soyae</name>
    <dbReference type="NCBI Taxonomy" id="1544746"/>
    <lineage>
        <taxon>Bacteria</taxon>
        <taxon>Bacillati</taxon>
        <taxon>Bacillota</taxon>
        <taxon>Bacilli</taxon>
        <taxon>Bacillales</taxon>
        <taxon>Thermoactinomycetaceae</taxon>
        <taxon>Baia</taxon>
    </lineage>
</organism>
<dbReference type="InterPro" id="IPR006379">
    <property type="entry name" value="HAD-SF_hydro_IIB"/>
</dbReference>
<dbReference type="Gene3D" id="3.30.1240.10">
    <property type="match status" value="1"/>
</dbReference>
<dbReference type="NCBIfam" id="TIGR01484">
    <property type="entry name" value="HAD-SF-IIB"/>
    <property type="match status" value="1"/>
</dbReference>
<dbReference type="NCBIfam" id="TIGR00099">
    <property type="entry name" value="Cof-subfamily"/>
    <property type="match status" value="1"/>
</dbReference>
<dbReference type="SFLD" id="SFLDS00003">
    <property type="entry name" value="Haloacid_Dehalogenase"/>
    <property type="match status" value="1"/>
</dbReference>
<name>A0A4R2RQR9_9BACL</name>
<dbReference type="PANTHER" id="PTHR10000:SF8">
    <property type="entry name" value="HAD SUPERFAMILY HYDROLASE-LIKE, TYPE 3"/>
    <property type="match status" value="1"/>
</dbReference>
<dbReference type="SUPFAM" id="SSF56784">
    <property type="entry name" value="HAD-like"/>
    <property type="match status" value="1"/>
</dbReference>
<dbReference type="GO" id="GO:0016791">
    <property type="term" value="F:phosphatase activity"/>
    <property type="evidence" value="ECO:0007669"/>
    <property type="project" value="TreeGrafter"/>
</dbReference>
<evidence type="ECO:0000313" key="1">
    <source>
        <dbReference type="EMBL" id="TCP65534.1"/>
    </source>
</evidence>
<dbReference type="Proteomes" id="UP000294746">
    <property type="component" value="Unassembled WGS sequence"/>
</dbReference>
<dbReference type="PANTHER" id="PTHR10000">
    <property type="entry name" value="PHOSPHOSERINE PHOSPHATASE"/>
    <property type="match status" value="1"/>
</dbReference>